<dbReference type="Proteomes" id="UP000006882">
    <property type="component" value="Chromosome G6"/>
</dbReference>
<gene>
    <name evidence="1" type="ORF">PRUPE_6G107100</name>
</gene>
<dbReference type="EMBL" id="CM007656">
    <property type="protein sequence ID" value="ONI00847.1"/>
    <property type="molecule type" value="Genomic_DNA"/>
</dbReference>
<keyword evidence="2" id="KW-1185">Reference proteome</keyword>
<evidence type="ECO:0000313" key="1">
    <source>
        <dbReference type="EMBL" id="ONI00847.1"/>
    </source>
</evidence>
<accession>A0A251NNE8</accession>
<reference evidence="1 2" key="1">
    <citation type="journal article" date="2013" name="Nat. Genet.">
        <title>The high-quality draft genome of peach (Prunus persica) identifies unique patterns of genetic diversity, domestication and genome evolution.</title>
        <authorList>
            <consortium name="International Peach Genome Initiative"/>
            <person name="Verde I."/>
            <person name="Abbott A.G."/>
            <person name="Scalabrin S."/>
            <person name="Jung S."/>
            <person name="Shu S."/>
            <person name="Marroni F."/>
            <person name="Zhebentyayeva T."/>
            <person name="Dettori M.T."/>
            <person name="Grimwood J."/>
            <person name="Cattonaro F."/>
            <person name="Zuccolo A."/>
            <person name="Rossini L."/>
            <person name="Jenkins J."/>
            <person name="Vendramin E."/>
            <person name="Meisel L.A."/>
            <person name="Decroocq V."/>
            <person name="Sosinski B."/>
            <person name="Prochnik S."/>
            <person name="Mitros T."/>
            <person name="Policriti A."/>
            <person name="Cipriani G."/>
            <person name="Dondini L."/>
            <person name="Ficklin S."/>
            <person name="Goodstein D.M."/>
            <person name="Xuan P."/>
            <person name="Del Fabbro C."/>
            <person name="Aramini V."/>
            <person name="Copetti D."/>
            <person name="Gonzalez S."/>
            <person name="Horner D.S."/>
            <person name="Falchi R."/>
            <person name="Lucas S."/>
            <person name="Mica E."/>
            <person name="Maldonado J."/>
            <person name="Lazzari B."/>
            <person name="Bielenberg D."/>
            <person name="Pirona R."/>
            <person name="Miculan M."/>
            <person name="Barakat A."/>
            <person name="Testolin R."/>
            <person name="Stella A."/>
            <person name="Tartarini S."/>
            <person name="Tonutti P."/>
            <person name="Arus P."/>
            <person name="Orellana A."/>
            <person name="Wells C."/>
            <person name="Main D."/>
            <person name="Vizzotto G."/>
            <person name="Silva H."/>
            <person name="Salamini F."/>
            <person name="Schmutz J."/>
            <person name="Morgante M."/>
            <person name="Rokhsar D.S."/>
        </authorList>
    </citation>
    <scope>NUCLEOTIDE SEQUENCE [LARGE SCALE GENOMIC DNA]</scope>
    <source>
        <strain evidence="2">cv. Nemared</strain>
    </source>
</reference>
<organism evidence="1 2">
    <name type="scientific">Prunus persica</name>
    <name type="common">Peach</name>
    <name type="synonym">Amygdalus persica</name>
    <dbReference type="NCBI Taxonomy" id="3760"/>
    <lineage>
        <taxon>Eukaryota</taxon>
        <taxon>Viridiplantae</taxon>
        <taxon>Streptophyta</taxon>
        <taxon>Embryophyta</taxon>
        <taxon>Tracheophyta</taxon>
        <taxon>Spermatophyta</taxon>
        <taxon>Magnoliopsida</taxon>
        <taxon>eudicotyledons</taxon>
        <taxon>Gunneridae</taxon>
        <taxon>Pentapetalae</taxon>
        <taxon>rosids</taxon>
        <taxon>fabids</taxon>
        <taxon>Rosales</taxon>
        <taxon>Rosaceae</taxon>
        <taxon>Amygdaloideae</taxon>
        <taxon>Amygdaleae</taxon>
        <taxon>Prunus</taxon>
    </lineage>
</organism>
<evidence type="ECO:0000313" key="2">
    <source>
        <dbReference type="Proteomes" id="UP000006882"/>
    </source>
</evidence>
<dbReference type="AlphaFoldDB" id="A0A251NNE8"/>
<name>A0A251NNE8_PRUPE</name>
<sequence length="89" mass="10313">MRTNIHVQPSPSQVEHVGWITKVEIAAPCSMGVLQRETQLFNWGFSEVSLSLHLYKSIWPWKTLNLESLVTSSRCSFYIPSSSAWWERM</sequence>
<protein>
    <submittedName>
        <fullName evidence="1">Uncharacterized protein</fullName>
    </submittedName>
</protein>
<proteinExistence type="predicted"/>
<dbReference type="Gramene" id="ONI00847">
    <property type="protein sequence ID" value="ONI00847"/>
    <property type="gene ID" value="PRUPE_6G107100"/>
</dbReference>